<comment type="caution">
    <text evidence="1">The sequence shown here is derived from an EMBL/GenBank/DDBJ whole genome shotgun (WGS) entry which is preliminary data.</text>
</comment>
<evidence type="ECO:0000313" key="2">
    <source>
        <dbReference type="Proteomes" id="UP001163603"/>
    </source>
</evidence>
<accession>A0ACC0WYA1</accession>
<organism evidence="1 2">
    <name type="scientific">Pistacia integerrima</name>
    <dbReference type="NCBI Taxonomy" id="434235"/>
    <lineage>
        <taxon>Eukaryota</taxon>
        <taxon>Viridiplantae</taxon>
        <taxon>Streptophyta</taxon>
        <taxon>Embryophyta</taxon>
        <taxon>Tracheophyta</taxon>
        <taxon>Spermatophyta</taxon>
        <taxon>Magnoliopsida</taxon>
        <taxon>eudicotyledons</taxon>
        <taxon>Gunneridae</taxon>
        <taxon>Pentapetalae</taxon>
        <taxon>rosids</taxon>
        <taxon>malvids</taxon>
        <taxon>Sapindales</taxon>
        <taxon>Anacardiaceae</taxon>
        <taxon>Pistacia</taxon>
    </lineage>
</organism>
<proteinExistence type="predicted"/>
<sequence length="88" mass="10343">MEISIDDLIVKFCKYFDRVGIEIPTLEVRFENVNVDAEAHVGRRALPTYFNFFINNAESFLNYLHLLPSRKRQLRILEDVTGIIKPCR</sequence>
<evidence type="ECO:0000313" key="1">
    <source>
        <dbReference type="EMBL" id="KAJ0007117.1"/>
    </source>
</evidence>
<name>A0ACC0WYA1_9ROSI</name>
<keyword evidence="2" id="KW-1185">Reference proteome</keyword>
<reference evidence="2" key="1">
    <citation type="journal article" date="2023" name="G3 (Bethesda)">
        <title>Genome assembly and association tests identify interacting loci associated with vigor, precocity, and sex in interspecific pistachio rootstocks.</title>
        <authorList>
            <person name="Palmer W."/>
            <person name="Jacygrad E."/>
            <person name="Sagayaradj S."/>
            <person name="Cavanaugh K."/>
            <person name="Han R."/>
            <person name="Bertier L."/>
            <person name="Beede B."/>
            <person name="Kafkas S."/>
            <person name="Golino D."/>
            <person name="Preece J."/>
            <person name="Michelmore R."/>
        </authorList>
    </citation>
    <scope>NUCLEOTIDE SEQUENCE [LARGE SCALE GENOMIC DNA]</scope>
</reference>
<dbReference type="Proteomes" id="UP001163603">
    <property type="component" value="Chromosome 15"/>
</dbReference>
<protein>
    <submittedName>
        <fullName evidence="1">Uncharacterized protein</fullName>
    </submittedName>
</protein>
<gene>
    <name evidence="1" type="ORF">Pint_29978</name>
</gene>
<dbReference type="EMBL" id="CM047750">
    <property type="protein sequence ID" value="KAJ0007117.1"/>
    <property type="molecule type" value="Genomic_DNA"/>
</dbReference>